<dbReference type="Gene3D" id="1.10.238.10">
    <property type="entry name" value="EF-hand"/>
    <property type="match status" value="1"/>
</dbReference>
<protein>
    <submittedName>
        <fullName evidence="5">Epsilon frustilin</fullName>
    </submittedName>
</protein>
<feature type="compositionally biased region" description="Basic and acidic residues" evidence="2">
    <location>
        <begin position="3217"/>
        <end position="3227"/>
    </location>
</feature>
<dbReference type="STRING" id="41875.K8EEC6"/>
<evidence type="ECO:0000256" key="3">
    <source>
        <dbReference type="SAM" id="Phobius"/>
    </source>
</evidence>
<organism evidence="5 6">
    <name type="scientific">Bathycoccus prasinos</name>
    <dbReference type="NCBI Taxonomy" id="41875"/>
    <lineage>
        <taxon>Eukaryota</taxon>
        <taxon>Viridiplantae</taxon>
        <taxon>Chlorophyta</taxon>
        <taxon>Mamiellophyceae</taxon>
        <taxon>Mamiellales</taxon>
        <taxon>Bathycoccaceae</taxon>
        <taxon>Bathycoccus</taxon>
    </lineage>
</organism>
<keyword evidence="3" id="KW-1133">Transmembrane helix</keyword>
<reference evidence="5 6" key="1">
    <citation type="submission" date="2011-10" db="EMBL/GenBank/DDBJ databases">
        <authorList>
            <person name="Genoscope - CEA"/>
        </authorList>
    </citation>
    <scope>NUCLEOTIDE SEQUENCE [LARGE SCALE GENOMIC DNA]</scope>
    <source>
        <strain evidence="5 6">RCC 1105</strain>
    </source>
</reference>
<dbReference type="PROSITE" id="PS51257">
    <property type="entry name" value="PROKAR_LIPOPROTEIN"/>
    <property type="match status" value="1"/>
</dbReference>
<dbReference type="InterPro" id="IPR002048">
    <property type="entry name" value="EF_hand_dom"/>
</dbReference>
<feature type="region of interest" description="Disordered" evidence="2">
    <location>
        <begin position="3217"/>
        <end position="3267"/>
    </location>
</feature>
<dbReference type="PANTHER" id="PTHR45733:SF8">
    <property type="entry name" value="FORMIN-J"/>
    <property type="match status" value="1"/>
</dbReference>
<dbReference type="InterPro" id="IPR018247">
    <property type="entry name" value="EF_Hand_1_Ca_BS"/>
</dbReference>
<evidence type="ECO:0000256" key="2">
    <source>
        <dbReference type="SAM" id="MobiDB-lite"/>
    </source>
</evidence>
<dbReference type="SUPFAM" id="SSF47473">
    <property type="entry name" value="EF-hand"/>
    <property type="match status" value="1"/>
</dbReference>
<gene>
    <name evidence="5" type="ORF">Bathy04g04060</name>
</gene>
<dbReference type="PROSITE" id="PS50222">
    <property type="entry name" value="EF_HAND_2"/>
    <property type="match status" value="1"/>
</dbReference>
<sequence>MSAPKRTTTVATLGRVLFLYSIALLSACCITFTPSFVHAGDSNDFDYSLTKTTEVHDRGQSLERHNNQSLESQRESQRREKHTDTFVYDRKVFEKAMAEQKKKNSLPSLHSPKFKMAELGATRLDIGDVHTNGKGTGGLGVCEGDCDKDSDCGIGLMCFQRGGNEPVPGCSGTPKSGWDYCVPIKALDSSRNGGTGYGMCEGDCDHDSDCDAGLKCFQRDGYSSVPGCSGKGKQNYDYCTNVGVKALDSSRNGGTGYGMCEGDCDKDSDCDAGLKCFQRDKFESVPGCSGKGKQDYDYCIDKKYVVDLTNNLGTNSYGMCEGDCDKDSDCQSGLTCFQRDGDEPIPGCYGSGQTGHDYCVAVKALDSSRNGGTGYGLCEGDCDYDSDCDAGLRCFQRDGYESVPGCSGSGKKGWDYCYQATPLPPISQPKVSISNKANRVADLQFDFGIKVEHTLCSGPSCFSDDISTNSNVQIKRREPYDKGYGIKCQVYVRDSQSCTYANAGEHLPCLKWDNFRDVSKSSDLKKFLSLLDKDQKHAPGKYDIVYNCFWKTSSSDTSAVAASSTGWKSLHSFTVVEDCADWLPSKVEKKSTIARLFVSGAPEFLAADCAKLDIAKEAIFRAHDTNPMDGKLSYEELFEAFTKHDMDTNYLKYLQKSNYFESTGVSLNDVVHSAAIPLRCQDATSSKPDIYITDITYPTAKTVKDECKIQKENVKLEWDYNKMPSSGDFQCVYVDGRLYKKLKTEAGTTAATELEDIRPSSSVGPSAVRLMTHLTFEGGSYKNLVDGSGPSSAVAGTTLSTYACGSGISCLRRTSSGDDYIMENQPLMHSSAIMTWVRIEQTSFPSSTTTSSVAPIWFSQGPSKDSRYQKLFGIKKGSRTLFAKYFNEELSSSTALSYDKMHHVAMVLNKENGLTLFLDGVPVAHKSMVRNTDIDFEVSTRAKVLGTNAVYDDFRIFTGVVTPLHVKAVFQCGHSTACAALAYAEPQSRRIYCIIPNYAQKSKKVAFVPPCSTGLFFNGAAIDLRMIPDQKGILFSFRDTALGELGFEVLRQLSDVDSDGASSSEPEAVVLIDSYVDGCALKYSPLSFFDDAAIKMPGYVWEYSIRTKFDNGAQNTSDPFLFTTPWFGIVEGLIFAGKSAVPVRNVRVCARIKNSTYPSSTLEAGAQKQDLAAYASVWHSNQNDIGVRSSAFKATDRDSKSRVTIRDQEWMNITLGKFSSISKINVCYDLSLDSSRDGGTGYGMCEGDCDHDSDCDAGLKCFQRDGYESVPGCSGKGKKGWDYCTNVGVKALDSSRNGGTGYGMCEGDCDKDSDCDAGLKCFQRDKFESVPGCSGKGKINYDYCIDKKYVVDLKNNLGTNSYGMCEGDCDKDSDCQSGLTCFQRDGDELIPGCYGSAKKGSDYCVPQEKAAFDFSVRLMDFPDPGSEGETGAECVLNVNSTTGAALTERSGTAICQSYRCAGTSTSTYLGQYITLKSQGGKITTITEVEAMGVEIDCPYSAYSDDDGNFEIEVIDASGRPSRKTHVGVLPYKADIFDRTDVRIMVAKEDTDPEAFLVALNIDKSVYKSQYNAEKHRGPLLDSSRNGGTGYGMCEGDCDKDSDCDAGLKCFQRDKFESVPGCSGKGKINYDYCIDKKYVVDLKNNLGTNSYGMCEGDCDKDSDCQSGLTCFQRDGDELIPGCYGSAKKGSDYCVAVKALDSSSRKLLTMDAGKLDLADLGAADKPLLDSSRNGGSGYGVCEGDCDKDSDCGIGLMCFQRGGNEPVPGCSGTPKSGWDYCVPIKALDSSRNGGTGYGMCEGDCDKDSDCDAGLKCFQRDGYESVPGCSGKGKKGWDYCTNVGVKALDSSRDGGTGYGMCEGDCDKDSDCDAGLKCFQRNKFKSVPGCSGKGKINYDYCIDKKYVVDLKNNLGTNSYGMCEGDCDKDSDCQSGLTCFQRDGDEPVPGCYGSAKKGSDYCVAVKALDSSRNGGTGYGMCEGDCDKDSDCDAGLKCFQRDKFESVPGCSGSGKKGWDYCVMGKQTANPPPPSPPPPQPSPPPPQPSPPPPQPSPPPPSPPPPSPPPPPPSPPPPSPPPPSPPPPHIADVDSNNDNVIDMMEFLSYCEERTKFSDANVIFSADLWSTLDKDDDGELNAVEFHNAVKALDEGHIYGVPWLVFPAVATKDKSEFYALDSQENGEKHAYMSAIPSSTPSLPFTREQWQYWYGNMSATALRGFSLDYPTDISPRSKLALPGNNTTPESQNYAIPVVTFAKKHKFTLQKHISESERVNFNHATQGFSNELFPGVSSSIELHAIEQFEDVVHTFDAKASEKVLAAKHLGTIGADIEDTTAVKVTGMVRFPGERTQKFICGLQFATISAYKGVKCDFDETGCSPNHYKYETAAEEYSADELGRFDIAVTPGETWAFIATYDGHRICYGGENLDDYPCEYSDTMKPIKMHEDMISTNNIIELVGIMGGENLVYFDMTARTVDIGLYAGACGNPYTEYTLKITPANGCGATMIISDKEIVGATGSRYASDQWKLIDPDDESSNLRLWPYAAMDYYIQLEQAPDVSSLNLKAIEEVNPGTDCKPPGTNIMQFFRDRNTLVQTMLLLERTLGEVKYVYHGWFCATPFFGRAADSARTPFTSVRDGEKCIGTDTAAKDLTINHLVGTSDQNTDVKTNSFYALKIFEAHLTSPSEITYCSKFNQTINDAQTRLAVTVQFQQDVGPQGSNPCHSSNEPSKLCSFGSVNETDGLLLYGSGSSSSTYEISTQDAVPNLVPPHRRKVLARVQRNDGWAVTSLPIQRELVTIATKIRGGGGNPEDRYISDTKFYATAPIKGLVYTVVHDPPGGNSFSSISKGTKIDLELGLVTTRAAEKSSEWNFNAGVEAEFEMGAGISAGSSYVNGEVEFDTNAATIEAGGHGGYAVEGPSVTISAETDNGWDFHMTLDRNLESSQDPGLPGRPGDVILGGGFEIVYVRSDKVDLRSNAEHSKECLQVIEIIEWYPRKPTTYVMAVFSIEYKILPELKDLISVTENLTSIIKDTDKAMDGKDDAYIRAAWKLRLQNALDDWKRTLEWSSPDFTPEGFNALSKEDKETTATEIQTRFDEMSSPFNSDESVYGKISKPLIDAAFGAYTQEEDSSYAAKKDWDELSEVWDSIPSDNAPLHGIPKVRRTDAFKNDGGQEANAKAASIGAGVGTYLMPGVGTLVGAIAGGVIDRMANPNPEAYLDDTEKIIVEGSGEESHDPDGRWFPTKSDKWLSSYQPGSTDDDGRNLFNSNEDDPDKDEGLWSRGMSTYAKEEMNNTFKIPSSMDELFEDKKVSSMVDASVFGSEAQFGFTGSHNSDPTISRGEKQDVYLSFSGGGHNLEFSSSIESNIDSYGYSWSMEAEGSVSASGDFSVALSVFEAEAELADTYGKSVGQEKAMAFAKYGEMEVTYTLGDGDPYDKFVVHVSSDKRFGTPVFKTIGGASKCPGEPNTMWREGGLIIETEWSAGANNDFIPPHHRALFDLVITNESPYREGHIYGLLLTSGAQYTGDFGGNMMDLSFTINGLDSLAPFHSLVPLHDVPSVDSNGDLKYTRLSLNVMKGQFAHTYFSIGVQLVSECEWEMSRDWLYRSPISSTAFLGNFTWERECPKVNWGKTTYNNYLNTVVSKESSPYINITLMNPDPMNLWSKDENNGATDHLVHPNVEFVRVQWRSLGVGEWINSWDMVGTDSNIWKRDVVDADAQCNSARGEGCKFKWNLERQYFLNGLKDGAYEVRAKVFCSGYDSFATTEVKGSVTEENLNVNVDVSKPEPIDWRQRHNRFTIDYSEPIVCPQLQADHMAYAIKRVKTCAGTNINSGDVDKDDVYFHYKFACVNENSLMISFPSDATEGTYEITVNADMLGSKLVDAGDNAAAKETFTTTIGCATTTSAQTALGSSSSPTTAATSSTSWSQSFWINTDSSGNAYLKLYSLFATGTAFFALFALRRRERRQFLNEGNYFSLFQGGERQQQMEGTETSYLMVRNEAPTKEENLPSPSGVDGKYIAGKQTSYGSVI</sequence>
<dbReference type="PROSITE" id="PS00018">
    <property type="entry name" value="EF_HAND_1"/>
    <property type="match status" value="2"/>
</dbReference>
<keyword evidence="3" id="KW-0472">Membrane</keyword>
<dbReference type="Proteomes" id="UP000198341">
    <property type="component" value="Chromosome 4"/>
</dbReference>
<dbReference type="PANTHER" id="PTHR45733">
    <property type="entry name" value="FORMIN-J"/>
    <property type="match status" value="1"/>
</dbReference>
<dbReference type="Gene3D" id="2.60.120.200">
    <property type="match status" value="1"/>
</dbReference>
<dbReference type="OrthoDB" id="272018at2759"/>
<keyword evidence="3" id="KW-0812">Transmembrane</keyword>
<dbReference type="RefSeq" id="XP_007513799.1">
    <property type="nucleotide sequence ID" value="XM_007513737.1"/>
</dbReference>
<evidence type="ECO:0000313" key="6">
    <source>
        <dbReference type="Proteomes" id="UP000198341"/>
    </source>
</evidence>
<dbReference type="InterPro" id="IPR011992">
    <property type="entry name" value="EF-hand-dom_pair"/>
</dbReference>
<keyword evidence="1" id="KW-0106">Calcium</keyword>
<dbReference type="EMBL" id="FO082275">
    <property type="protein sequence ID" value="CCO16324.1"/>
    <property type="molecule type" value="Genomic_DNA"/>
</dbReference>
<dbReference type="PRINTS" id="PR01217">
    <property type="entry name" value="PRICHEXTENSN"/>
</dbReference>
<evidence type="ECO:0000259" key="4">
    <source>
        <dbReference type="PROSITE" id="PS50222"/>
    </source>
</evidence>
<keyword evidence="6" id="KW-1185">Reference proteome</keyword>
<dbReference type="KEGG" id="bpg:Bathy04g04060"/>
<dbReference type="InterPro" id="IPR013320">
    <property type="entry name" value="ConA-like_dom_sf"/>
</dbReference>
<feature type="transmembrane region" description="Helical" evidence="3">
    <location>
        <begin position="3927"/>
        <end position="3947"/>
    </location>
</feature>
<dbReference type="GO" id="GO:0005509">
    <property type="term" value="F:calcium ion binding"/>
    <property type="evidence" value="ECO:0007669"/>
    <property type="project" value="InterPro"/>
</dbReference>
<dbReference type="SUPFAM" id="SSF49899">
    <property type="entry name" value="Concanavalin A-like lectins/glucanases"/>
    <property type="match status" value="1"/>
</dbReference>
<name>K8EEC6_9CHLO</name>
<evidence type="ECO:0000313" key="5">
    <source>
        <dbReference type="EMBL" id="CCO16324.1"/>
    </source>
</evidence>
<dbReference type="GeneID" id="19016432"/>
<feature type="region of interest" description="Disordered" evidence="2">
    <location>
        <begin position="56"/>
        <end position="82"/>
    </location>
</feature>
<evidence type="ECO:0000256" key="1">
    <source>
        <dbReference type="ARBA" id="ARBA00022837"/>
    </source>
</evidence>
<dbReference type="InterPro" id="IPR051144">
    <property type="entry name" value="Formin_homology_domain"/>
</dbReference>
<accession>K8EEC6</accession>
<feature type="domain" description="EF-hand" evidence="4">
    <location>
        <begin position="2110"/>
        <end position="2145"/>
    </location>
</feature>
<feature type="compositionally biased region" description="Pro residues" evidence="2">
    <location>
        <begin position="2022"/>
        <end position="2080"/>
    </location>
</feature>
<dbReference type="eggNOG" id="ENOG502QQ2D">
    <property type="taxonomic scope" value="Eukaryota"/>
</dbReference>
<feature type="region of interest" description="Disordered" evidence="2">
    <location>
        <begin position="2014"/>
        <end position="2087"/>
    </location>
</feature>
<proteinExistence type="predicted"/>